<name>A0A6N9HCI2_9BURK</name>
<feature type="chain" id="PRO_5026858391" evidence="1">
    <location>
        <begin position="22"/>
        <end position="96"/>
    </location>
</feature>
<protein>
    <submittedName>
        <fullName evidence="2">DUF4148 domain-containing protein</fullName>
    </submittedName>
</protein>
<dbReference type="Proteomes" id="UP000448575">
    <property type="component" value="Unassembled WGS sequence"/>
</dbReference>
<organism evidence="2 3">
    <name type="scientific">Pseudoduganella guangdongensis</name>
    <dbReference type="NCBI Taxonomy" id="2692179"/>
    <lineage>
        <taxon>Bacteria</taxon>
        <taxon>Pseudomonadati</taxon>
        <taxon>Pseudomonadota</taxon>
        <taxon>Betaproteobacteria</taxon>
        <taxon>Burkholderiales</taxon>
        <taxon>Oxalobacteraceae</taxon>
        <taxon>Telluria group</taxon>
        <taxon>Pseudoduganella</taxon>
    </lineage>
</organism>
<dbReference type="InterPro" id="IPR025421">
    <property type="entry name" value="DUF4148"/>
</dbReference>
<gene>
    <name evidence="2" type="ORF">GTP41_04120</name>
</gene>
<proteinExistence type="predicted"/>
<accession>A0A6N9HCI2</accession>
<dbReference type="Pfam" id="PF13663">
    <property type="entry name" value="DUF4148"/>
    <property type="match status" value="1"/>
</dbReference>
<dbReference type="EMBL" id="WWCJ01000002">
    <property type="protein sequence ID" value="MYN01281.1"/>
    <property type="molecule type" value="Genomic_DNA"/>
</dbReference>
<sequence length="96" mass="10056">MKAIALIIAIATLALSSAAQAAPNSGEGYQGDTGFVSTKTRAEVKAETLAAVKRGEILHGEEYPRSVTLPAIGKTRAEVKAELAAALRNGEIRHEQ</sequence>
<dbReference type="RefSeq" id="WP_161024287.1">
    <property type="nucleotide sequence ID" value="NZ_WWCJ01000002.1"/>
</dbReference>
<keyword evidence="1" id="KW-0732">Signal</keyword>
<dbReference type="AlphaFoldDB" id="A0A6N9HCI2"/>
<keyword evidence="3" id="KW-1185">Reference proteome</keyword>
<reference evidence="2 3" key="1">
    <citation type="submission" date="2019-12" db="EMBL/GenBank/DDBJ databases">
        <title>Novel species isolated from a subtropical stream in China.</title>
        <authorList>
            <person name="Lu H."/>
        </authorList>
    </citation>
    <scope>NUCLEOTIDE SEQUENCE [LARGE SCALE GENOMIC DNA]</scope>
    <source>
        <strain evidence="2 3">DS3</strain>
    </source>
</reference>
<evidence type="ECO:0000313" key="2">
    <source>
        <dbReference type="EMBL" id="MYN01281.1"/>
    </source>
</evidence>
<evidence type="ECO:0000313" key="3">
    <source>
        <dbReference type="Proteomes" id="UP000448575"/>
    </source>
</evidence>
<feature type="signal peptide" evidence="1">
    <location>
        <begin position="1"/>
        <end position="21"/>
    </location>
</feature>
<comment type="caution">
    <text evidence="2">The sequence shown here is derived from an EMBL/GenBank/DDBJ whole genome shotgun (WGS) entry which is preliminary data.</text>
</comment>
<evidence type="ECO:0000256" key="1">
    <source>
        <dbReference type="SAM" id="SignalP"/>
    </source>
</evidence>